<evidence type="ECO:0000313" key="2">
    <source>
        <dbReference type="Proteomes" id="UP001066276"/>
    </source>
</evidence>
<organism evidence="1 2">
    <name type="scientific">Pleurodeles waltl</name>
    <name type="common">Iberian ribbed newt</name>
    <dbReference type="NCBI Taxonomy" id="8319"/>
    <lineage>
        <taxon>Eukaryota</taxon>
        <taxon>Metazoa</taxon>
        <taxon>Chordata</taxon>
        <taxon>Craniata</taxon>
        <taxon>Vertebrata</taxon>
        <taxon>Euteleostomi</taxon>
        <taxon>Amphibia</taxon>
        <taxon>Batrachia</taxon>
        <taxon>Caudata</taxon>
        <taxon>Salamandroidea</taxon>
        <taxon>Salamandridae</taxon>
        <taxon>Pleurodelinae</taxon>
        <taxon>Pleurodeles</taxon>
    </lineage>
</organism>
<proteinExistence type="predicted"/>
<protein>
    <submittedName>
        <fullName evidence="1">Uncharacterized protein</fullName>
    </submittedName>
</protein>
<dbReference type="Proteomes" id="UP001066276">
    <property type="component" value="Chromosome 2_1"/>
</dbReference>
<name>A0AAV7VS08_PLEWA</name>
<comment type="caution">
    <text evidence="1">The sequence shown here is derived from an EMBL/GenBank/DDBJ whole genome shotgun (WGS) entry which is preliminary data.</text>
</comment>
<accession>A0AAV7VS08</accession>
<evidence type="ECO:0000313" key="1">
    <source>
        <dbReference type="EMBL" id="KAJ1203442.1"/>
    </source>
</evidence>
<dbReference type="EMBL" id="JANPWB010000003">
    <property type="protein sequence ID" value="KAJ1203442.1"/>
    <property type="molecule type" value="Genomic_DNA"/>
</dbReference>
<dbReference type="AlphaFoldDB" id="A0AAV7VS08"/>
<gene>
    <name evidence="1" type="ORF">NDU88_007228</name>
</gene>
<sequence length="82" mass="9500">MSGAVERRPTQRWRRGRRLHVFRITQRRLPIARCSCGGCDHLQDQGTSKRWPHSTRWSCRFCGSLPQHTLLSSQIKPGNQSS</sequence>
<keyword evidence="2" id="KW-1185">Reference proteome</keyword>
<reference evidence="1" key="1">
    <citation type="journal article" date="2022" name="bioRxiv">
        <title>Sequencing and chromosome-scale assembly of the giantPleurodeles waltlgenome.</title>
        <authorList>
            <person name="Brown T."/>
            <person name="Elewa A."/>
            <person name="Iarovenko S."/>
            <person name="Subramanian E."/>
            <person name="Araus A.J."/>
            <person name="Petzold A."/>
            <person name="Susuki M."/>
            <person name="Suzuki K.-i.T."/>
            <person name="Hayashi T."/>
            <person name="Toyoda A."/>
            <person name="Oliveira C."/>
            <person name="Osipova E."/>
            <person name="Leigh N.D."/>
            <person name="Simon A."/>
            <person name="Yun M.H."/>
        </authorList>
    </citation>
    <scope>NUCLEOTIDE SEQUENCE</scope>
    <source>
        <strain evidence="1">20211129_DDA</strain>
        <tissue evidence="1">Liver</tissue>
    </source>
</reference>